<dbReference type="OrthoDB" id="10022113at2759"/>
<dbReference type="SUPFAM" id="SSF69318">
    <property type="entry name" value="Integrin alpha N-terminal domain"/>
    <property type="match status" value="1"/>
</dbReference>
<reference evidence="2" key="1">
    <citation type="submission" date="2021-10" db="EMBL/GenBank/DDBJ databases">
        <title>Tropical sea cucumber genome reveals ecological adaptation and Cuvierian tubules defense mechanism.</title>
        <authorList>
            <person name="Chen T."/>
        </authorList>
    </citation>
    <scope>NUCLEOTIDE SEQUENCE</scope>
    <source>
        <strain evidence="2">Nanhai2018</strain>
        <tissue evidence="2">Muscle</tissue>
    </source>
</reference>
<dbReference type="AlphaFoldDB" id="A0A9Q1CA73"/>
<feature type="chain" id="PRO_5040361255" description="VCBS repeat-containing protein" evidence="1">
    <location>
        <begin position="20"/>
        <end position="449"/>
    </location>
</feature>
<protein>
    <recommendedName>
        <fullName evidence="4">VCBS repeat-containing protein</fullName>
    </recommendedName>
</protein>
<evidence type="ECO:0000313" key="2">
    <source>
        <dbReference type="EMBL" id="KAJ8041018.1"/>
    </source>
</evidence>
<dbReference type="InterPro" id="IPR028994">
    <property type="entry name" value="Integrin_alpha_N"/>
</dbReference>
<evidence type="ECO:0008006" key="4">
    <source>
        <dbReference type="Google" id="ProtNLM"/>
    </source>
</evidence>
<sequence>MSLLRCAIFFTLLVNCCWGWTISSKGSVLVSFPYSSSVLENADGTHDVTISQFDPVPRTKDQVLVVRDVGKQLSRLGGGFALKTEVLIDNIRAPNEVGFVPGDVLDRDDLWWVSSGYPEITKKSGFVSVIESKAELGVNLTAPTYDITSLALSLQDRRIYNRVQFVQSLDLHPGAMTSRFHIALDGNMTCEMVWLKNPLLGDPLSEWFAWEETVLFSGPDVYFSYAEYNLTYEIRNSTLSGIKRFVIVSTQFFSNKLVVSWVDGLPDFKKLKHRVIASDPNERFYDSQIIDLNGDGNLDILVSCSNHENGKLIAYESPLSWERGIWRKHVIHDGFAPPGLGLLESMGSPGSPLALFPSINENRKKPMIFLSGKDDGKVYAFEAVDDDDSTNWSYSNHTIYTSPLGSVGKISAADVTGDGDIEIFIPAYAAGMFNTYSYNHRGISLPPFP</sequence>
<keyword evidence="3" id="KW-1185">Reference proteome</keyword>
<dbReference type="Proteomes" id="UP001152320">
    <property type="component" value="Chromosome 6"/>
</dbReference>
<dbReference type="PANTHER" id="PTHR35836">
    <property type="entry name" value="VCBS REPEAT-CONTAINING PROTEIN"/>
    <property type="match status" value="1"/>
</dbReference>
<feature type="signal peptide" evidence="1">
    <location>
        <begin position="1"/>
        <end position="19"/>
    </location>
</feature>
<organism evidence="2 3">
    <name type="scientific">Holothuria leucospilota</name>
    <name type="common">Black long sea cucumber</name>
    <name type="synonym">Mertensiothuria leucospilota</name>
    <dbReference type="NCBI Taxonomy" id="206669"/>
    <lineage>
        <taxon>Eukaryota</taxon>
        <taxon>Metazoa</taxon>
        <taxon>Echinodermata</taxon>
        <taxon>Eleutherozoa</taxon>
        <taxon>Echinozoa</taxon>
        <taxon>Holothuroidea</taxon>
        <taxon>Aspidochirotacea</taxon>
        <taxon>Aspidochirotida</taxon>
        <taxon>Holothuriidae</taxon>
        <taxon>Holothuria</taxon>
    </lineage>
</organism>
<proteinExistence type="predicted"/>
<evidence type="ECO:0000313" key="3">
    <source>
        <dbReference type="Proteomes" id="UP001152320"/>
    </source>
</evidence>
<dbReference type="EMBL" id="JAIZAY010000006">
    <property type="protein sequence ID" value="KAJ8041018.1"/>
    <property type="molecule type" value="Genomic_DNA"/>
</dbReference>
<accession>A0A9Q1CA73</accession>
<gene>
    <name evidence="2" type="ORF">HOLleu_15499</name>
</gene>
<evidence type="ECO:0000256" key="1">
    <source>
        <dbReference type="SAM" id="SignalP"/>
    </source>
</evidence>
<dbReference type="PANTHER" id="PTHR35836:SF1">
    <property type="entry name" value="VCBS REPEAT-CONTAINING PROTEIN"/>
    <property type="match status" value="1"/>
</dbReference>
<comment type="caution">
    <text evidence="2">The sequence shown here is derived from an EMBL/GenBank/DDBJ whole genome shotgun (WGS) entry which is preliminary data.</text>
</comment>
<name>A0A9Q1CA73_HOLLE</name>
<keyword evidence="1" id="KW-0732">Signal</keyword>